<sequence length="138" mass="16762">MLNLINMKHKKYITNMVELKISLKENSCLSEKQKRALTVLLDSDMYFLSYCFDEDWDLMYSDSKTYFIQKLFDGLWEMSWMQTTCEDHIYAIQFIYKDFKKIQDFAFHVLTDHVEGEYKKIEVYISPTEFEEIRKIID</sequence>
<dbReference type="EMBL" id="NUTL01000037">
    <property type="protein sequence ID" value="PHE99959.1"/>
    <property type="molecule type" value="Genomic_DNA"/>
</dbReference>
<evidence type="ECO:0000313" key="2">
    <source>
        <dbReference type="Proteomes" id="UP000221918"/>
    </source>
</evidence>
<gene>
    <name evidence="1" type="ORF">COF81_09585</name>
</gene>
<protein>
    <submittedName>
        <fullName evidence="1">Uncharacterized protein</fullName>
    </submittedName>
</protein>
<proteinExistence type="predicted"/>
<reference evidence="1 2" key="1">
    <citation type="submission" date="2017-09" db="EMBL/GenBank/DDBJ databases">
        <title>Large-scale bioinformatics analysis of Bacillus genomes uncovers conserved roles of natural products in bacterial physiology.</title>
        <authorList>
            <consortium name="Agbiome Team Llc"/>
            <person name="Bleich R.M."/>
            <person name="Grubbs K.J."/>
            <person name="Santa Maria K.C."/>
            <person name="Allen S.E."/>
            <person name="Farag S."/>
            <person name="Shank E.A."/>
            <person name="Bowers A."/>
        </authorList>
    </citation>
    <scope>NUCLEOTIDE SEQUENCE [LARGE SCALE GENOMIC DNA]</scope>
    <source>
        <strain evidence="1 2">AFS037265</strain>
    </source>
</reference>
<comment type="caution">
    <text evidence="1">The sequence shown here is derived from an EMBL/GenBank/DDBJ whole genome shotgun (WGS) entry which is preliminary data.</text>
</comment>
<dbReference type="AlphaFoldDB" id="A0ABD6T8D4"/>
<name>A0ABD6T8D4_9BACI</name>
<dbReference type="RefSeq" id="WP_098617414.1">
    <property type="nucleotide sequence ID" value="NZ_NUTL01000037.1"/>
</dbReference>
<dbReference type="Proteomes" id="UP000221918">
    <property type="component" value="Unassembled WGS sequence"/>
</dbReference>
<organism evidence="1 2">
    <name type="scientific">Bacillus pseudomycoides</name>
    <dbReference type="NCBI Taxonomy" id="64104"/>
    <lineage>
        <taxon>Bacteria</taxon>
        <taxon>Bacillati</taxon>
        <taxon>Bacillota</taxon>
        <taxon>Bacilli</taxon>
        <taxon>Bacillales</taxon>
        <taxon>Bacillaceae</taxon>
        <taxon>Bacillus</taxon>
        <taxon>Bacillus cereus group</taxon>
    </lineage>
</organism>
<evidence type="ECO:0000313" key="1">
    <source>
        <dbReference type="EMBL" id="PHE99959.1"/>
    </source>
</evidence>
<accession>A0ABD6T8D4</accession>